<accession>A0A1C3UKZ0</accession>
<sequence length="45" mass="5380">MRIVRPYDDMTRSFPVEWRCIEESLWGPICLIANRFAHSCISHSR</sequence>
<reference evidence="2" key="1">
    <citation type="submission" date="2016-08" db="EMBL/GenBank/DDBJ databases">
        <authorList>
            <person name="Varghese N."/>
            <person name="Submissions Spin"/>
        </authorList>
    </citation>
    <scope>NUCLEOTIDE SEQUENCE [LARGE SCALE GENOMIC DNA]</scope>
    <source>
        <strain evidence="2">HAMBI 2971</strain>
    </source>
</reference>
<dbReference type="Proteomes" id="UP000199435">
    <property type="component" value="Unassembled WGS sequence"/>
</dbReference>
<name>A0A1C3UKZ0_9HYPH</name>
<proteinExistence type="predicted"/>
<dbReference type="STRING" id="411945.GA0061102_1004119"/>
<gene>
    <name evidence="1" type="ORF">GA0061102_1004119</name>
</gene>
<evidence type="ECO:0000313" key="2">
    <source>
        <dbReference type="Proteomes" id="UP000199435"/>
    </source>
</evidence>
<dbReference type="AlphaFoldDB" id="A0A1C3UKZ0"/>
<organism evidence="1 2">
    <name type="scientific">Rhizobium miluonense</name>
    <dbReference type="NCBI Taxonomy" id="411945"/>
    <lineage>
        <taxon>Bacteria</taxon>
        <taxon>Pseudomonadati</taxon>
        <taxon>Pseudomonadota</taxon>
        <taxon>Alphaproteobacteria</taxon>
        <taxon>Hyphomicrobiales</taxon>
        <taxon>Rhizobiaceae</taxon>
        <taxon>Rhizobium/Agrobacterium group</taxon>
        <taxon>Rhizobium</taxon>
    </lineage>
</organism>
<protein>
    <submittedName>
        <fullName evidence="1">Uncharacterized protein</fullName>
    </submittedName>
</protein>
<keyword evidence="2" id="KW-1185">Reference proteome</keyword>
<evidence type="ECO:0000313" key="1">
    <source>
        <dbReference type="EMBL" id="SCB16094.1"/>
    </source>
</evidence>
<dbReference type="EMBL" id="FMAH01000004">
    <property type="protein sequence ID" value="SCB16094.1"/>
    <property type="molecule type" value="Genomic_DNA"/>
</dbReference>